<proteinExistence type="predicted"/>
<keyword evidence="4 6" id="KW-0472">Membrane</keyword>
<dbReference type="OrthoDB" id="9807568at2"/>
<keyword evidence="10" id="KW-1185">Reference proteome</keyword>
<dbReference type="InterPro" id="IPR001750">
    <property type="entry name" value="ND/Mrp_TM"/>
</dbReference>
<feature type="transmembrane region" description="Helical" evidence="6">
    <location>
        <begin position="353"/>
        <end position="374"/>
    </location>
</feature>
<feature type="transmembrane region" description="Helical" evidence="6">
    <location>
        <begin position="6"/>
        <end position="27"/>
    </location>
</feature>
<evidence type="ECO:0000256" key="5">
    <source>
        <dbReference type="RuleBase" id="RU000320"/>
    </source>
</evidence>
<dbReference type="GO" id="GO:0008137">
    <property type="term" value="F:NADH dehydrogenase (ubiquinone) activity"/>
    <property type="evidence" value="ECO:0007669"/>
    <property type="project" value="InterPro"/>
</dbReference>
<feature type="transmembrane region" description="Helical" evidence="6">
    <location>
        <begin position="179"/>
        <end position="201"/>
    </location>
</feature>
<feature type="transmembrane region" description="Helical" evidence="6">
    <location>
        <begin position="607"/>
        <end position="626"/>
    </location>
</feature>
<feature type="transmembrane region" description="Helical" evidence="6">
    <location>
        <begin position="213"/>
        <end position="234"/>
    </location>
</feature>
<dbReference type="PRINTS" id="PR01434">
    <property type="entry name" value="NADHDHGNASE5"/>
</dbReference>
<feature type="transmembrane region" description="Helical" evidence="6">
    <location>
        <begin position="285"/>
        <end position="304"/>
    </location>
</feature>
<feature type="domain" description="NADH-Ubiquinone oxidoreductase (complex I) chain 5 N-terminal" evidence="8">
    <location>
        <begin position="68"/>
        <end position="117"/>
    </location>
</feature>
<feature type="transmembrane region" description="Helical" evidence="6">
    <location>
        <begin position="511"/>
        <end position="531"/>
    </location>
</feature>
<dbReference type="InterPro" id="IPR003945">
    <property type="entry name" value="NU5C-like"/>
</dbReference>
<dbReference type="NCBIfam" id="TIGR01974">
    <property type="entry name" value="NDH_I_L"/>
    <property type="match status" value="1"/>
</dbReference>
<dbReference type="EMBL" id="FUYE01000008">
    <property type="protein sequence ID" value="SKA98645.1"/>
    <property type="molecule type" value="Genomic_DNA"/>
</dbReference>
<dbReference type="NCBIfam" id="NF005141">
    <property type="entry name" value="PRK06590.1"/>
    <property type="match status" value="1"/>
</dbReference>
<feature type="transmembrane region" description="Helical" evidence="6">
    <location>
        <begin position="140"/>
        <end position="158"/>
    </location>
</feature>
<dbReference type="Pfam" id="PF00361">
    <property type="entry name" value="Proton_antipo_M"/>
    <property type="match status" value="1"/>
</dbReference>
<dbReference type="RefSeq" id="WP_078813993.1">
    <property type="nucleotide sequence ID" value="NZ_FUYE01000008.1"/>
</dbReference>
<feature type="transmembrane region" description="Helical" evidence="6">
    <location>
        <begin position="469"/>
        <end position="491"/>
    </location>
</feature>
<dbReference type="AlphaFoldDB" id="A0A1T4YBK8"/>
<evidence type="ECO:0000313" key="10">
    <source>
        <dbReference type="Proteomes" id="UP000190774"/>
    </source>
</evidence>
<dbReference type="GO" id="GO:0016020">
    <property type="term" value="C:membrane"/>
    <property type="evidence" value="ECO:0007669"/>
    <property type="project" value="UniProtKB-SubCell"/>
</dbReference>
<evidence type="ECO:0000259" key="7">
    <source>
        <dbReference type="Pfam" id="PF00361"/>
    </source>
</evidence>
<evidence type="ECO:0000256" key="6">
    <source>
        <dbReference type="SAM" id="Phobius"/>
    </source>
</evidence>
<accession>A0A1T4YBK8</accession>
<keyword evidence="2 5" id="KW-0812">Transmembrane</keyword>
<feature type="transmembrane region" description="Helical" evidence="6">
    <location>
        <begin position="114"/>
        <end position="134"/>
    </location>
</feature>
<dbReference type="PANTHER" id="PTHR42829">
    <property type="entry name" value="NADH-UBIQUINONE OXIDOREDUCTASE CHAIN 5"/>
    <property type="match status" value="1"/>
</dbReference>
<dbReference type="InterPro" id="IPR001516">
    <property type="entry name" value="Proton_antipo_N"/>
</dbReference>
<feature type="transmembrane region" description="Helical" evidence="6">
    <location>
        <begin position="394"/>
        <end position="415"/>
    </location>
</feature>
<reference evidence="10" key="1">
    <citation type="submission" date="2017-02" db="EMBL/GenBank/DDBJ databases">
        <authorList>
            <person name="Varghese N."/>
            <person name="Submissions S."/>
        </authorList>
    </citation>
    <scope>NUCLEOTIDE SEQUENCE [LARGE SCALE GENOMIC DNA]</scope>
    <source>
        <strain evidence="10">ATCC 700200</strain>
    </source>
</reference>
<feature type="transmembrane region" description="Helical" evidence="6">
    <location>
        <begin position="88"/>
        <end position="107"/>
    </location>
</feature>
<organism evidence="9 10">
    <name type="scientific">Prosthecobacter debontii</name>
    <dbReference type="NCBI Taxonomy" id="48467"/>
    <lineage>
        <taxon>Bacteria</taxon>
        <taxon>Pseudomonadati</taxon>
        <taxon>Verrucomicrobiota</taxon>
        <taxon>Verrucomicrobiia</taxon>
        <taxon>Verrucomicrobiales</taxon>
        <taxon>Verrucomicrobiaceae</taxon>
        <taxon>Prosthecobacter</taxon>
    </lineage>
</organism>
<feature type="transmembrane region" description="Helical" evidence="6">
    <location>
        <begin position="34"/>
        <end position="55"/>
    </location>
</feature>
<dbReference type="Proteomes" id="UP000190774">
    <property type="component" value="Unassembled WGS sequence"/>
</dbReference>
<evidence type="ECO:0000256" key="1">
    <source>
        <dbReference type="ARBA" id="ARBA00004127"/>
    </source>
</evidence>
<dbReference type="PANTHER" id="PTHR42829:SF2">
    <property type="entry name" value="NADH-UBIQUINONE OXIDOREDUCTASE CHAIN 5"/>
    <property type="match status" value="1"/>
</dbReference>
<gene>
    <name evidence="9" type="ORF">SAMN02745166_02826</name>
</gene>
<dbReference type="GO" id="GO:0003954">
    <property type="term" value="F:NADH dehydrogenase activity"/>
    <property type="evidence" value="ECO:0007669"/>
    <property type="project" value="TreeGrafter"/>
</dbReference>
<dbReference type="InterPro" id="IPR018393">
    <property type="entry name" value="NADHpl_OxRdtase_5_subgr"/>
</dbReference>
<dbReference type="PRINTS" id="PR01435">
    <property type="entry name" value="NPOXDRDTASE5"/>
</dbReference>
<comment type="subcellular location">
    <subcellularLocation>
        <location evidence="1">Endomembrane system</location>
        <topology evidence="1">Multi-pass membrane protein</topology>
    </subcellularLocation>
    <subcellularLocation>
        <location evidence="5">Membrane</location>
        <topology evidence="5">Multi-pass membrane protein</topology>
    </subcellularLocation>
</comment>
<dbReference type="STRING" id="48467.SAMN02745166_02826"/>
<dbReference type="GO" id="GO:0042773">
    <property type="term" value="P:ATP synthesis coupled electron transport"/>
    <property type="evidence" value="ECO:0007669"/>
    <property type="project" value="InterPro"/>
</dbReference>
<protein>
    <submittedName>
        <fullName evidence="9">NADH-quinone oxidoreductase subunit L</fullName>
    </submittedName>
</protein>
<dbReference type="GO" id="GO:0012505">
    <property type="term" value="C:endomembrane system"/>
    <property type="evidence" value="ECO:0007669"/>
    <property type="project" value="UniProtKB-SubCell"/>
</dbReference>
<feature type="transmembrane region" description="Helical" evidence="6">
    <location>
        <begin position="313"/>
        <end position="333"/>
    </location>
</feature>
<feature type="domain" description="NADH:quinone oxidoreductase/Mrp antiporter transmembrane" evidence="7">
    <location>
        <begin position="133"/>
        <end position="444"/>
    </location>
</feature>
<keyword evidence="3 6" id="KW-1133">Transmembrane helix</keyword>
<feature type="transmembrane region" description="Helical" evidence="6">
    <location>
        <begin position="255"/>
        <end position="279"/>
    </location>
</feature>
<sequence length="631" mass="68002">MPAQDAAPTLPTLLLLLPLFTALTVLLGHKLLKGACVVLSVASAAICFVISLMLLHSQDSSPILLPFLEVGKLRIAIDALIDQQSRGMMLIVTSIGLLVHVFSLGYMKEDEAKIRFFGSLSLFMFSMTGIVLAGNLIMMFIFWELVGLSSYLLIGHWFEKASAAEASKKAFLTNRIGDFGFMIGILMLFTANFGDVSFTGLKESFASGPLHQVAASQTTFMAMAALCLFMGAVGKSAQFPLHVWLPDAMEGPTPVSALIHAATMVAAGVFMLVRCAFVIEASPNAAEIIAWIGGITAILAALMATQQSDIKRVLAYSTLSQLGYMVMAVGLLAMQVGGHNHEAGPGHPAMFHLYTHAFFKAMLFLGSGAVIYACHHEQDMWKMGGLMKHMPVTFVTFAIGTASLMGVPFITSGFWSKEAILGLAFEVKGGSPLFWIGVVTAMLTAFYMTRLFVVAFLGKPRTDSAHHAVEAPIIMVLPLLILALLTIVSPWHWATSLFEAMEPHHAQPHSTVMIASIGALILGTGAGFFLYKGKDKDPLNIKLFANKFYFDEIYAVIVKVLQDAVAWIVAGLERLVVDGIMARLPAYLAARVGSAARVLQGGHLQGYTFLLGLGVLLVIYVVVFVLPDVGH</sequence>
<evidence type="ECO:0000313" key="9">
    <source>
        <dbReference type="EMBL" id="SKA98645.1"/>
    </source>
</evidence>
<dbReference type="Pfam" id="PF00662">
    <property type="entry name" value="Proton_antipo_N"/>
    <property type="match status" value="1"/>
</dbReference>
<dbReference type="GO" id="GO:0015990">
    <property type="term" value="P:electron transport coupled proton transport"/>
    <property type="evidence" value="ECO:0007669"/>
    <property type="project" value="TreeGrafter"/>
</dbReference>
<evidence type="ECO:0000256" key="2">
    <source>
        <dbReference type="ARBA" id="ARBA00022692"/>
    </source>
</evidence>
<evidence type="ECO:0000259" key="8">
    <source>
        <dbReference type="Pfam" id="PF00662"/>
    </source>
</evidence>
<evidence type="ECO:0000256" key="4">
    <source>
        <dbReference type="ARBA" id="ARBA00023136"/>
    </source>
</evidence>
<evidence type="ECO:0000256" key="3">
    <source>
        <dbReference type="ARBA" id="ARBA00022989"/>
    </source>
</evidence>
<dbReference type="Gene3D" id="1.20.5.2700">
    <property type="match status" value="1"/>
</dbReference>
<feature type="transmembrane region" description="Helical" evidence="6">
    <location>
        <begin position="435"/>
        <end position="457"/>
    </location>
</feature>
<name>A0A1T4YBK8_9BACT</name>